<evidence type="ECO:0000256" key="2">
    <source>
        <dbReference type="ARBA" id="ARBA00022884"/>
    </source>
</evidence>
<dbReference type="PANTHER" id="PTHR33284">
    <property type="entry name" value="RIBOSOMAL PROTEIN L25/GLN-TRNA SYNTHETASE, ANTI-CODON-BINDING DOMAIN-CONTAINING PROTEIN"/>
    <property type="match status" value="1"/>
</dbReference>
<name>A0A3S1DV72_9BACL</name>
<feature type="domain" description="Large ribosomal subunit protein bL25 L25" evidence="7">
    <location>
        <begin position="9"/>
        <end position="93"/>
    </location>
</feature>
<comment type="caution">
    <text evidence="9">The sequence shown here is derived from an EMBL/GenBank/DDBJ whole genome shotgun (WGS) entry which is preliminary data.</text>
</comment>
<evidence type="ECO:0000256" key="1">
    <source>
        <dbReference type="ARBA" id="ARBA00022730"/>
    </source>
</evidence>
<accession>A0A3S1DV72</accession>
<keyword evidence="3 5" id="KW-0689">Ribosomal protein</keyword>
<dbReference type="InterPro" id="IPR011035">
    <property type="entry name" value="Ribosomal_bL25/Gln-tRNA_synth"/>
</dbReference>
<dbReference type="AlphaFoldDB" id="A0A3S1DV72"/>
<dbReference type="Pfam" id="PF14693">
    <property type="entry name" value="Ribosomal_TL5_C"/>
    <property type="match status" value="1"/>
</dbReference>
<evidence type="ECO:0000313" key="9">
    <source>
        <dbReference type="EMBL" id="RUT28673.1"/>
    </source>
</evidence>
<evidence type="ECO:0000256" key="3">
    <source>
        <dbReference type="ARBA" id="ARBA00022980"/>
    </source>
</evidence>
<dbReference type="Gene3D" id="2.40.240.10">
    <property type="entry name" value="Ribosomal Protein L25, Chain P"/>
    <property type="match status" value="1"/>
</dbReference>
<keyword evidence="4 5" id="KW-0687">Ribonucleoprotein</keyword>
<keyword evidence="10" id="KW-1185">Reference proteome</keyword>
<evidence type="ECO:0000256" key="5">
    <source>
        <dbReference type="HAMAP-Rule" id="MF_01334"/>
    </source>
</evidence>
<dbReference type="InterPro" id="IPR020056">
    <property type="entry name" value="Rbsml_bL25/Gln-tRNA_synth_N"/>
</dbReference>
<dbReference type="GO" id="GO:0008097">
    <property type="term" value="F:5S rRNA binding"/>
    <property type="evidence" value="ECO:0007669"/>
    <property type="project" value="InterPro"/>
</dbReference>
<feature type="region of interest" description="Disordered" evidence="6">
    <location>
        <begin position="190"/>
        <end position="216"/>
    </location>
</feature>
<evidence type="ECO:0000256" key="6">
    <source>
        <dbReference type="SAM" id="MobiDB-lite"/>
    </source>
</evidence>
<keyword evidence="2 5" id="KW-0694">RNA-binding</keyword>
<dbReference type="OrthoDB" id="9790002at2"/>
<evidence type="ECO:0000256" key="4">
    <source>
        <dbReference type="ARBA" id="ARBA00023274"/>
    </source>
</evidence>
<dbReference type="InterPro" id="IPR020057">
    <property type="entry name" value="Ribosomal_bL25_b-dom"/>
</dbReference>
<dbReference type="Proteomes" id="UP000272464">
    <property type="component" value="Unassembled WGS sequence"/>
</dbReference>
<comment type="function">
    <text evidence="5">This is one of the proteins that binds to the 5S RNA in the ribosome where it forms part of the central protuberance.</text>
</comment>
<dbReference type="CDD" id="cd00495">
    <property type="entry name" value="Ribosomal_L25_TL5_CTC"/>
    <property type="match status" value="1"/>
</dbReference>
<feature type="compositionally biased region" description="Basic and acidic residues" evidence="6">
    <location>
        <begin position="1"/>
        <end position="15"/>
    </location>
</feature>
<sequence length="216" mass="22628">MSAEHNVKLSAEKRSLASSSSLRQLREAGRIPGVVYSSQMGSLSLHVDAKELLKVARTGRSEFFTLSITDGESFPALIKDVQQRGGKVVHVDFQHVSKNKPIRVKVPIHYTGTPEGTQSGGILQTQETELEVEGLPDSLPAGIDVDVTGLGTGDKLTAADVKLPEGVSLITSEEALLASIVLPRAALEATDEGADAAAEGEGAAETAEADAKSEEA</sequence>
<evidence type="ECO:0000313" key="10">
    <source>
        <dbReference type="Proteomes" id="UP000272464"/>
    </source>
</evidence>
<dbReference type="GO" id="GO:0003735">
    <property type="term" value="F:structural constituent of ribosome"/>
    <property type="evidence" value="ECO:0007669"/>
    <property type="project" value="InterPro"/>
</dbReference>
<dbReference type="InterPro" id="IPR001021">
    <property type="entry name" value="Ribosomal_bL25_long"/>
</dbReference>
<protein>
    <recommendedName>
        <fullName evidence="5">Large ribosomal subunit protein bL25</fullName>
    </recommendedName>
    <alternativeName>
        <fullName evidence="5">General stress protein CTC</fullName>
    </alternativeName>
</protein>
<dbReference type="InterPro" id="IPR020930">
    <property type="entry name" value="Ribosomal_uL5_bac-type"/>
</dbReference>
<dbReference type="PANTHER" id="PTHR33284:SF1">
    <property type="entry name" value="RIBOSOMAL PROTEIN L25_GLN-TRNA SYNTHETASE, ANTI-CODON-BINDING DOMAIN-CONTAINING PROTEIN"/>
    <property type="match status" value="1"/>
</dbReference>
<organism evidence="9 10">
    <name type="scientific">Paenibacillus zeisoli</name>
    <dbReference type="NCBI Taxonomy" id="2496267"/>
    <lineage>
        <taxon>Bacteria</taxon>
        <taxon>Bacillati</taxon>
        <taxon>Bacillota</taxon>
        <taxon>Bacilli</taxon>
        <taxon>Bacillales</taxon>
        <taxon>Paenibacillaceae</taxon>
        <taxon>Paenibacillus</taxon>
    </lineage>
</organism>
<dbReference type="Gene3D" id="2.170.120.20">
    <property type="entry name" value="Ribosomal protein L25, beta domain"/>
    <property type="match status" value="1"/>
</dbReference>
<dbReference type="SUPFAM" id="SSF50715">
    <property type="entry name" value="Ribosomal protein L25-like"/>
    <property type="match status" value="1"/>
</dbReference>
<dbReference type="InterPro" id="IPR037121">
    <property type="entry name" value="Ribosomal_bL25_C"/>
</dbReference>
<keyword evidence="1 5" id="KW-0699">rRNA-binding</keyword>
<dbReference type="GO" id="GO:0022625">
    <property type="term" value="C:cytosolic large ribosomal subunit"/>
    <property type="evidence" value="ECO:0007669"/>
    <property type="project" value="TreeGrafter"/>
</dbReference>
<feature type="domain" description="Large ribosomal subunit protein bL25 beta" evidence="8">
    <location>
        <begin position="102"/>
        <end position="184"/>
    </location>
</feature>
<dbReference type="InterPro" id="IPR029751">
    <property type="entry name" value="Ribosomal_L25_dom"/>
</dbReference>
<feature type="region of interest" description="Disordered" evidence="6">
    <location>
        <begin position="1"/>
        <end position="22"/>
    </location>
</feature>
<feature type="compositionally biased region" description="Low complexity" evidence="6">
    <location>
        <begin position="195"/>
        <end position="206"/>
    </location>
</feature>
<evidence type="ECO:0000259" key="7">
    <source>
        <dbReference type="Pfam" id="PF01386"/>
    </source>
</evidence>
<reference evidence="9 10" key="1">
    <citation type="submission" date="2018-12" db="EMBL/GenBank/DDBJ databases">
        <authorList>
            <person name="Sun L."/>
            <person name="Chen Z."/>
        </authorList>
    </citation>
    <scope>NUCLEOTIDE SEQUENCE [LARGE SCALE GENOMIC DNA]</scope>
    <source>
        <strain evidence="9 10">3-5-3</strain>
    </source>
</reference>
<proteinExistence type="inferred from homology"/>
<comment type="subunit">
    <text evidence="5">Part of the 50S ribosomal subunit; part of the 5S rRNA/L5/L18/L25 subcomplex. Contacts the 5S rRNA. Binds to the 5S rRNA independently of L5 and L18.</text>
</comment>
<gene>
    <name evidence="5" type="primary">rplY</name>
    <name evidence="5" type="synonym">ctc</name>
    <name evidence="9" type="ORF">EJP77_16880</name>
</gene>
<evidence type="ECO:0000259" key="8">
    <source>
        <dbReference type="Pfam" id="PF14693"/>
    </source>
</evidence>
<dbReference type="NCBIfam" id="TIGR00731">
    <property type="entry name" value="bL25_bact_ctc"/>
    <property type="match status" value="1"/>
</dbReference>
<dbReference type="Pfam" id="PF01386">
    <property type="entry name" value="Ribosomal_L25p"/>
    <property type="match status" value="1"/>
</dbReference>
<dbReference type="HAMAP" id="MF_01334">
    <property type="entry name" value="Ribosomal_bL25_CTC"/>
    <property type="match status" value="1"/>
</dbReference>
<dbReference type="RefSeq" id="WP_127200427.1">
    <property type="nucleotide sequence ID" value="NZ_RZNX01000009.1"/>
</dbReference>
<dbReference type="GO" id="GO:0006412">
    <property type="term" value="P:translation"/>
    <property type="evidence" value="ECO:0007669"/>
    <property type="project" value="UniProtKB-UniRule"/>
</dbReference>
<dbReference type="EMBL" id="RZNX01000009">
    <property type="protein sequence ID" value="RUT28673.1"/>
    <property type="molecule type" value="Genomic_DNA"/>
</dbReference>
<comment type="similarity">
    <text evidence="5">Belongs to the bacterial ribosomal protein bL25 family. CTC subfamily.</text>
</comment>